<comment type="caution">
    <text evidence="1">The sequence shown here is derived from an EMBL/GenBank/DDBJ whole genome shotgun (WGS) entry which is preliminary data.</text>
</comment>
<accession>A0A9D1T3C0</accession>
<dbReference type="Gene3D" id="1.10.10.10">
    <property type="entry name" value="Winged helix-like DNA-binding domain superfamily/Winged helix DNA-binding domain"/>
    <property type="match status" value="1"/>
</dbReference>
<proteinExistence type="predicted"/>
<dbReference type="AlphaFoldDB" id="A0A9D1T3C0"/>
<evidence type="ECO:0000313" key="1">
    <source>
        <dbReference type="EMBL" id="HIV10330.1"/>
    </source>
</evidence>
<evidence type="ECO:0000313" key="2">
    <source>
        <dbReference type="Proteomes" id="UP000823960"/>
    </source>
</evidence>
<dbReference type="InterPro" id="IPR036390">
    <property type="entry name" value="WH_DNA-bd_sf"/>
</dbReference>
<sequence>MKAAKRVLSFILENGPCSRSSIIASTGLSSSRVSEVTAQLLKNGVLSESGGSKTQRGRRPALLDLDPGWGLTLGIGLHGGVLSAGIATPRGKALESVSIDAGGAPLLLAARELSLGLLKNCCLEPSGLLGAGLCAGEDILATLPKNPSLLGHPLFLEGSGAYAEYSLAYLSLPIDPGSLYIYGCARVVRAFIYE</sequence>
<reference evidence="1" key="1">
    <citation type="submission" date="2020-10" db="EMBL/GenBank/DDBJ databases">
        <authorList>
            <person name="Gilroy R."/>
        </authorList>
    </citation>
    <scope>NUCLEOTIDE SEQUENCE</scope>
    <source>
        <strain evidence="1">1370</strain>
    </source>
</reference>
<gene>
    <name evidence="1" type="ORF">IAD28_01350</name>
</gene>
<dbReference type="Proteomes" id="UP000823960">
    <property type="component" value="Unassembled WGS sequence"/>
</dbReference>
<organism evidence="1 2">
    <name type="scientific">Candidatus Faeciplasma avium</name>
    <dbReference type="NCBI Taxonomy" id="2840798"/>
    <lineage>
        <taxon>Bacteria</taxon>
        <taxon>Bacillati</taxon>
        <taxon>Bacillota</taxon>
        <taxon>Clostridia</taxon>
        <taxon>Eubacteriales</taxon>
        <taxon>Oscillospiraceae</taxon>
        <taxon>Oscillospiraceae incertae sedis</taxon>
        <taxon>Candidatus Faeciplasma</taxon>
    </lineage>
</organism>
<name>A0A9D1T3C0_9FIRM</name>
<dbReference type="EMBL" id="DVOL01000016">
    <property type="protein sequence ID" value="HIV10330.1"/>
    <property type="molecule type" value="Genomic_DNA"/>
</dbReference>
<reference evidence="1" key="2">
    <citation type="journal article" date="2021" name="PeerJ">
        <title>Extensive microbial diversity within the chicken gut microbiome revealed by metagenomics and culture.</title>
        <authorList>
            <person name="Gilroy R."/>
            <person name="Ravi A."/>
            <person name="Getino M."/>
            <person name="Pursley I."/>
            <person name="Horton D.L."/>
            <person name="Alikhan N.F."/>
            <person name="Baker D."/>
            <person name="Gharbi K."/>
            <person name="Hall N."/>
            <person name="Watson M."/>
            <person name="Adriaenssens E.M."/>
            <person name="Foster-Nyarko E."/>
            <person name="Jarju S."/>
            <person name="Secka A."/>
            <person name="Antonio M."/>
            <person name="Oren A."/>
            <person name="Chaudhuri R.R."/>
            <person name="La Ragione R."/>
            <person name="Hildebrand F."/>
            <person name="Pallen M.J."/>
        </authorList>
    </citation>
    <scope>NUCLEOTIDE SEQUENCE</scope>
    <source>
        <strain evidence="1">1370</strain>
    </source>
</reference>
<dbReference type="SUPFAM" id="SSF46785">
    <property type="entry name" value="Winged helix' DNA-binding domain"/>
    <property type="match status" value="1"/>
</dbReference>
<dbReference type="InterPro" id="IPR036388">
    <property type="entry name" value="WH-like_DNA-bd_sf"/>
</dbReference>
<evidence type="ECO:0008006" key="3">
    <source>
        <dbReference type="Google" id="ProtNLM"/>
    </source>
</evidence>
<protein>
    <recommendedName>
        <fullName evidence="3">ROK family protein</fullName>
    </recommendedName>
</protein>